<dbReference type="EMBL" id="CASHSV030000513">
    <property type="protein sequence ID" value="CAJ2666028.1"/>
    <property type="molecule type" value="Genomic_DNA"/>
</dbReference>
<comment type="caution">
    <text evidence="1">The sequence shown here is derived from an EMBL/GenBank/DDBJ whole genome shotgun (WGS) entry which is preliminary data.</text>
</comment>
<evidence type="ECO:0000313" key="2">
    <source>
        <dbReference type="Proteomes" id="UP001177021"/>
    </source>
</evidence>
<sequence length="68" mass="7957">MILPVATATVERSFSVMTIVKTRLRNRMGDKWMNDCLVTYIESDVLEQIDDEPIIQRFQNMDSRKGHL</sequence>
<name>A0ACB0L9F4_TRIPR</name>
<dbReference type="Proteomes" id="UP001177021">
    <property type="component" value="Unassembled WGS sequence"/>
</dbReference>
<gene>
    <name evidence="1" type="ORF">MILVUS5_LOCUS30897</name>
</gene>
<protein>
    <submittedName>
        <fullName evidence="1">Uncharacterized protein</fullName>
    </submittedName>
</protein>
<evidence type="ECO:0000313" key="1">
    <source>
        <dbReference type="EMBL" id="CAJ2666028.1"/>
    </source>
</evidence>
<accession>A0ACB0L9F4</accession>
<proteinExistence type="predicted"/>
<keyword evidence="2" id="KW-1185">Reference proteome</keyword>
<reference evidence="1" key="1">
    <citation type="submission" date="2023-10" db="EMBL/GenBank/DDBJ databases">
        <authorList>
            <person name="Rodriguez Cubillos JULIANA M."/>
            <person name="De Vega J."/>
        </authorList>
    </citation>
    <scope>NUCLEOTIDE SEQUENCE</scope>
</reference>
<organism evidence="1 2">
    <name type="scientific">Trifolium pratense</name>
    <name type="common">Red clover</name>
    <dbReference type="NCBI Taxonomy" id="57577"/>
    <lineage>
        <taxon>Eukaryota</taxon>
        <taxon>Viridiplantae</taxon>
        <taxon>Streptophyta</taxon>
        <taxon>Embryophyta</taxon>
        <taxon>Tracheophyta</taxon>
        <taxon>Spermatophyta</taxon>
        <taxon>Magnoliopsida</taxon>
        <taxon>eudicotyledons</taxon>
        <taxon>Gunneridae</taxon>
        <taxon>Pentapetalae</taxon>
        <taxon>rosids</taxon>
        <taxon>fabids</taxon>
        <taxon>Fabales</taxon>
        <taxon>Fabaceae</taxon>
        <taxon>Papilionoideae</taxon>
        <taxon>50 kb inversion clade</taxon>
        <taxon>NPAAA clade</taxon>
        <taxon>Hologalegina</taxon>
        <taxon>IRL clade</taxon>
        <taxon>Trifolieae</taxon>
        <taxon>Trifolium</taxon>
    </lineage>
</organism>